<evidence type="ECO:0000256" key="4">
    <source>
        <dbReference type="SAM" id="Phobius"/>
    </source>
</evidence>
<dbReference type="InterPro" id="IPR029151">
    <property type="entry name" value="Sensor-like_sf"/>
</dbReference>
<dbReference type="InterPro" id="IPR004090">
    <property type="entry name" value="Chemotax_Me-accpt_rcpt"/>
</dbReference>
<dbReference type="Gene3D" id="1.10.287.950">
    <property type="entry name" value="Methyl-accepting chemotaxis protein"/>
    <property type="match status" value="1"/>
</dbReference>
<dbReference type="RefSeq" id="WP_198319869.1">
    <property type="nucleotide sequence ID" value="NZ_CP022540.1"/>
</dbReference>
<evidence type="ECO:0000256" key="3">
    <source>
        <dbReference type="PROSITE-ProRule" id="PRU00284"/>
    </source>
</evidence>
<dbReference type="SMART" id="SM00304">
    <property type="entry name" value="HAMP"/>
    <property type="match status" value="1"/>
</dbReference>
<comment type="similarity">
    <text evidence="2">Belongs to the methyl-accepting chemotaxis (MCP) protein family.</text>
</comment>
<dbReference type="PANTHER" id="PTHR43531">
    <property type="entry name" value="PROTEIN ICFG"/>
    <property type="match status" value="1"/>
</dbReference>
<dbReference type="InterPro" id="IPR051310">
    <property type="entry name" value="MCP_chemotaxis"/>
</dbReference>
<evidence type="ECO:0000313" key="8">
    <source>
        <dbReference type="Proteomes" id="UP000203589"/>
    </source>
</evidence>
<dbReference type="Pfam" id="PF00672">
    <property type="entry name" value="HAMP"/>
    <property type="match status" value="1"/>
</dbReference>
<dbReference type="SUPFAM" id="SSF158472">
    <property type="entry name" value="HAMP domain-like"/>
    <property type="match status" value="1"/>
</dbReference>
<feature type="domain" description="HAMP" evidence="6">
    <location>
        <begin position="219"/>
        <end position="272"/>
    </location>
</feature>
<feature type="transmembrane region" description="Helical" evidence="4">
    <location>
        <begin position="12"/>
        <end position="33"/>
    </location>
</feature>
<dbReference type="InterPro" id="IPR004089">
    <property type="entry name" value="MCPsignal_dom"/>
</dbReference>
<feature type="domain" description="Methyl-accepting transducer" evidence="5">
    <location>
        <begin position="343"/>
        <end position="572"/>
    </location>
</feature>
<protein>
    <submittedName>
        <fullName evidence="7">Methyl-accepting chemotaxis protein IV</fullName>
    </submittedName>
</protein>
<organism evidence="7 8">
    <name type="scientific">Antarctobacter heliothermus</name>
    <dbReference type="NCBI Taxonomy" id="74033"/>
    <lineage>
        <taxon>Bacteria</taxon>
        <taxon>Pseudomonadati</taxon>
        <taxon>Pseudomonadota</taxon>
        <taxon>Alphaproteobacteria</taxon>
        <taxon>Rhodobacterales</taxon>
        <taxon>Roseobacteraceae</taxon>
        <taxon>Antarctobacter</taxon>
    </lineage>
</organism>
<keyword evidence="1" id="KW-0145">Chemotaxis</keyword>
<name>A0A222DZ42_9RHOB</name>
<evidence type="ECO:0000256" key="2">
    <source>
        <dbReference type="ARBA" id="ARBA00029447"/>
    </source>
</evidence>
<dbReference type="InterPro" id="IPR003660">
    <property type="entry name" value="HAMP_dom"/>
</dbReference>
<dbReference type="SUPFAM" id="SSF103190">
    <property type="entry name" value="Sensory domain-like"/>
    <property type="match status" value="1"/>
</dbReference>
<dbReference type="GO" id="GO:0016020">
    <property type="term" value="C:membrane"/>
    <property type="evidence" value="ECO:0007669"/>
    <property type="project" value="InterPro"/>
</dbReference>
<evidence type="ECO:0000259" key="5">
    <source>
        <dbReference type="PROSITE" id="PS50111"/>
    </source>
</evidence>
<evidence type="ECO:0000259" key="6">
    <source>
        <dbReference type="PROSITE" id="PS50885"/>
    </source>
</evidence>
<dbReference type="InterPro" id="IPR033462">
    <property type="entry name" value="Cache_3-Cache_2"/>
</dbReference>
<reference evidence="7 8" key="1">
    <citation type="submission" date="2017-07" db="EMBL/GenBank/DDBJ databases">
        <title>Genome Sequence of Antarctobacter heliothermus Strain SMS3 Isolated from a culture of the Diatom Skeletonema marinoi.</title>
        <authorList>
            <person name="Topel M."/>
            <person name="Pinder M.I.M."/>
            <person name="Johansson O.N."/>
            <person name="Kourtchenko O."/>
            <person name="Godhe A."/>
            <person name="Clarke A.K."/>
        </authorList>
    </citation>
    <scope>NUCLEOTIDE SEQUENCE [LARGE SCALE GENOMIC DNA]</scope>
    <source>
        <strain evidence="7 8">SMS3</strain>
    </source>
</reference>
<dbReference type="CDD" id="cd11386">
    <property type="entry name" value="MCP_signal"/>
    <property type="match status" value="1"/>
</dbReference>
<dbReference type="PROSITE" id="PS50111">
    <property type="entry name" value="CHEMOTAXIS_TRANSDUC_2"/>
    <property type="match status" value="1"/>
</dbReference>
<evidence type="ECO:0000313" key="7">
    <source>
        <dbReference type="EMBL" id="ASP19244.1"/>
    </source>
</evidence>
<keyword evidence="4" id="KW-0472">Membrane</keyword>
<dbReference type="GO" id="GO:0004888">
    <property type="term" value="F:transmembrane signaling receptor activity"/>
    <property type="evidence" value="ECO:0007669"/>
    <property type="project" value="InterPro"/>
</dbReference>
<dbReference type="Proteomes" id="UP000203589">
    <property type="component" value="Chromosome"/>
</dbReference>
<keyword evidence="8" id="KW-1185">Reference proteome</keyword>
<dbReference type="PROSITE" id="PS50885">
    <property type="entry name" value="HAMP"/>
    <property type="match status" value="1"/>
</dbReference>
<dbReference type="PANTHER" id="PTHR43531:SF11">
    <property type="entry name" value="METHYL-ACCEPTING CHEMOTAXIS PROTEIN 3"/>
    <property type="match status" value="1"/>
</dbReference>
<feature type="transmembrane region" description="Helical" evidence="4">
    <location>
        <begin position="194"/>
        <end position="218"/>
    </location>
</feature>
<dbReference type="PRINTS" id="PR00260">
    <property type="entry name" value="CHEMTRNSDUCR"/>
</dbReference>
<dbReference type="Pfam" id="PF17201">
    <property type="entry name" value="Cache_3-Cache_2"/>
    <property type="match status" value="1"/>
</dbReference>
<keyword evidence="4" id="KW-1133">Transmembrane helix</keyword>
<evidence type="ECO:0000256" key="1">
    <source>
        <dbReference type="ARBA" id="ARBA00022500"/>
    </source>
</evidence>
<dbReference type="SUPFAM" id="SSF58104">
    <property type="entry name" value="Methyl-accepting chemotaxis protein (MCP) signaling domain"/>
    <property type="match status" value="1"/>
</dbReference>
<keyword evidence="3" id="KW-0807">Transducer</keyword>
<proteinExistence type="inferred from homology"/>
<sequence>MSRVFNRLGVQIGLGVALLFCLLTAALFVPLFYQSKNALLENAAEKQSMSINVLANEMARSQNLTISTGPDGQIAGAVAPEIATFENHDLIDLVGTISGETATVFVWDETQKDYVRRSTNIVKPDGNRAVGTVLGQSNPVFTAMRRGDVFRGEATILGKRYLTIYVPVETPTGTPLGILYVGVSKDTLNASVSAMLWSGLGIALLSLGGAIGVLALALRWILAPVGQLGAAVTAIREKRYDTIVPHTNRPDSVGAVARSVEMFRAQLKDAETNRLAEEEMHQKRAALFDALRNAMDALKNGQVGTQVADNVWAGLGDDAFELCANFNGLSKAFETLIEQMQTSIAVVLEGADDLKSTSTDMSRRAEGQAATPEQSAAALEEISSAVNASAERAQKANEMADDNRHRAESGTEVMQRALSAMSNISKSSEEITNIISVIDDIAFQTNLLALNAGVEAARAGEAGKGFAVVAAEVRSLAQRASESAREIKALVTTSAGHVEEGERLMHDTHSTFSAIVDGTGNVTALISEMASSAQEQATGIHEINTGVSELDSVTQQDAAVVMEVNSTSERLTQQAEKVVSVIASFLKRDASSARANRASVDEVAPVATVSGSGAKHSDWRYARKLVMP</sequence>
<dbReference type="Gene3D" id="6.10.340.10">
    <property type="match status" value="1"/>
</dbReference>
<dbReference type="GO" id="GO:0006935">
    <property type="term" value="P:chemotaxis"/>
    <property type="evidence" value="ECO:0007669"/>
    <property type="project" value="UniProtKB-KW"/>
</dbReference>
<dbReference type="Pfam" id="PF00015">
    <property type="entry name" value="MCPsignal"/>
    <property type="match status" value="1"/>
</dbReference>
<dbReference type="SMART" id="SM00283">
    <property type="entry name" value="MA"/>
    <property type="match status" value="1"/>
</dbReference>
<dbReference type="AlphaFoldDB" id="A0A222DZ42"/>
<dbReference type="EMBL" id="CP022540">
    <property type="protein sequence ID" value="ASP19244.1"/>
    <property type="molecule type" value="Genomic_DNA"/>
</dbReference>
<accession>A0A222DZ42</accession>
<dbReference type="KEGG" id="aht:ANTHELSMS3_00524"/>
<gene>
    <name evidence="7" type="primary">tap</name>
    <name evidence="7" type="ORF">ANTHELSMS3_00524</name>
</gene>
<keyword evidence="4" id="KW-0812">Transmembrane</keyword>
<dbReference type="GO" id="GO:0007165">
    <property type="term" value="P:signal transduction"/>
    <property type="evidence" value="ECO:0007669"/>
    <property type="project" value="UniProtKB-KW"/>
</dbReference>